<evidence type="ECO:0000256" key="3">
    <source>
        <dbReference type="ARBA" id="ARBA00022490"/>
    </source>
</evidence>
<dbReference type="InterPro" id="IPR046938">
    <property type="entry name" value="DNA_clamp_sf"/>
</dbReference>
<dbReference type="Pfam" id="PF02768">
    <property type="entry name" value="DNA_pol3_beta_3"/>
    <property type="match status" value="1"/>
</dbReference>
<gene>
    <name evidence="13" type="ORF">UR21_C0003G0036</name>
</gene>
<evidence type="ECO:0000256" key="6">
    <source>
        <dbReference type="ARBA" id="ARBA00022705"/>
    </source>
</evidence>
<dbReference type="GO" id="GO:0006271">
    <property type="term" value="P:DNA strand elongation involved in DNA replication"/>
    <property type="evidence" value="ECO:0007669"/>
    <property type="project" value="TreeGrafter"/>
</dbReference>
<sequence length="369" mass="40726">MKLTVLQENLKNAVTITSHFISPKAQLPILGNILIKTDKSKLILSSTNLETSVSTSIGAKVEKEGEITVPGRIFSDVISNLSSGTIEIEVEKEQIKITSGTFKSNILGVNSSDFPIIPNSIGKNSLTLPKNKFLEGLNKTLFAVSTDETRPVLTGILFVFKGKNLHLVSTDGFRLSQKTIKLEKEFEDQKIIVPKTILLEISKLGSSDDISFSFSKKDNQIVFVSGETVFSSRVIEGEYPDFEKILPKSSVLNVLIDKEDFEKAVKLASVFSRDAGNILKLSIDKNTLKVIAESSTSGNQETNLEVKVEKKSEFDGGVEISFNYRFIEEVLRVISSDDILIEFGGPNTPGKFIDNKDTDFLHLIMPIKT</sequence>
<keyword evidence="4 9" id="KW-0808">Transferase</keyword>
<dbReference type="PANTHER" id="PTHR30478:SF0">
    <property type="entry name" value="BETA SLIDING CLAMP"/>
    <property type="match status" value="1"/>
</dbReference>
<evidence type="ECO:0000256" key="4">
    <source>
        <dbReference type="ARBA" id="ARBA00022679"/>
    </source>
</evidence>
<dbReference type="Pfam" id="PF00712">
    <property type="entry name" value="DNA_pol3_beta"/>
    <property type="match status" value="1"/>
</dbReference>
<keyword evidence="7 9" id="KW-0239">DNA-directed DNA polymerase</keyword>
<dbReference type="Proteomes" id="UP000034803">
    <property type="component" value="Unassembled WGS sequence"/>
</dbReference>
<evidence type="ECO:0000313" key="14">
    <source>
        <dbReference type="Proteomes" id="UP000034803"/>
    </source>
</evidence>
<dbReference type="SUPFAM" id="SSF55979">
    <property type="entry name" value="DNA clamp"/>
    <property type="match status" value="3"/>
</dbReference>
<protein>
    <recommendedName>
        <fullName evidence="9">Beta sliding clamp</fullName>
    </recommendedName>
</protein>
<dbReference type="GO" id="GO:0005737">
    <property type="term" value="C:cytoplasm"/>
    <property type="evidence" value="ECO:0007669"/>
    <property type="project" value="UniProtKB-SubCell"/>
</dbReference>
<evidence type="ECO:0000313" key="13">
    <source>
        <dbReference type="EMBL" id="KKP32003.1"/>
    </source>
</evidence>
<comment type="subcellular location">
    <subcellularLocation>
        <location evidence="1 9">Cytoplasm</location>
    </subcellularLocation>
</comment>
<evidence type="ECO:0000259" key="11">
    <source>
        <dbReference type="Pfam" id="PF02767"/>
    </source>
</evidence>
<dbReference type="PIRSF" id="PIRSF000804">
    <property type="entry name" value="DNA_pol_III_b"/>
    <property type="match status" value="1"/>
</dbReference>
<dbReference type="SMART" id="SM00480">
    <property type="entry name" value="POL3Bc"/>
    <property type="match status" value="1"/>
</dbReference>
<accession>A0A0F9YL75</accession>
<dbReference type="CDD" id="cd00140">
    <property type="entry name" value="beta_clamp"/>
    <property type="match status" value="1"/>
</dbReference>
<evidence type="ECO:0000256" key="8">
    <source>
        <dbReference type="ARBA" id="ARBA00023125"/>
    </source>
</evidence>
<evidence type="ECO:0000259" key="12">
    <source>
        <dbReference type="Pfam" id="PF02768"/>
    </source>
</evidence>
<dbReference type="GO" id="GO:0003887">
    <property type="term" value="F:DNA-directed DNA polymerase activity"/>
    <property type="evidence" value="ECO:0007669"/>
    <property type="project" value="UniProtKB-UniRule"/>
</dbReference>
<dbReference type="GO" id="GO:0008408">
    <property type="term" value="F:3'-5' exonuclease activity"/>
    <property type="evidence" value="ECO:0007669"/>
    <property type="project" value="InterPro"/>
</dbReference>
<keyword evidence="8" id="KW-0238">DNA-binding</keyword>
<dbReference type="InterPro" id="IPR022637">
    <property type="entry name" value="DNA_polIII_beta_cen"/>
</dbReference>
<dbReference type="InterPro" id="IPR001001">
    <property type="entry name" value="DNA_polIII_beta"/>
</dbReference>
<comment type="subunit">
    <text evidence="9">Forms a ring-shaped head-to-tail homodimer around DNA.</text>
</comment>
<keyword evidence="6 9" id="KW-0235">DNA replication</keyword>
<evidence type="ECO:0000256" key="2">
    <source>
        <dbReference type="ARBA" id="ARBA00010752"/>
    </source>
</evidence>
<dbReference type="EMBL" id="LBOI01000003">
    <property type="protein sequence ID" value="KKP32003.1"/>
    <property type="molecule type" value="Genomic_DNA"/>
</dbReference>
<name>A0A0F9YL75_9BACT</name>
<evidence type="ECO:0000259" key="10">
    <source>
        <dbReference type="Pfam" id="PF00712"/>
    </source>
</evidence>
<evidence type="ECO:0000256" key="5">
    <source>
        <dbReference type="ARBA" id="ARBA00022695"/>
    </source>
</evidence>
<dbReference type="Gene3D" id="3.70.10.10">
    <property type="match status" value="1"/>
</dbReference>
<dbReference type="InterPro" id="IPR022635">
    <property type="entry name" value="DNA_polIII_beta_C"/>
</dbReference>
<feature type="domain" description="DNA polymerase III beta sliding clamp central" evidence="11">
    <location>
        <begin position="127"/>
        <end position="241"/>
    </location>
</feature>
<keyword evidence="5 9" id="KW-0548">Nucleotidyltransferase</keyword>
<dbReference type="GO" id="GO:0003677">
    <property type="term" value="F:DNA binding"/>
    <property type="evidence" value="ECO:0007669"/>
    <property type="project" value="UniProtKB-UniRule"/>
</dbReference>
<organism evidence="13 14">
    <name type="scientific">Candidatus Woesebacteria bacterium GW2011_GWC2_31_9</name>
    <dbReference type="NCBI Taxonomy" id="1618586"/>
    <lineage>
        <taxon>Bacteria</taxon>
        <taxon>Candidatus Woeseibacteriota</taxon>
    </lineage>
</organism>
<comment type="similarity">
    <text evidence="2 9">Belongs to the beta sliding clamp family.</text>
</comment>
<dbReference type="Gene3D" id="3.10.150.10">
    <property type="entry name" value="DNA Polymerase III, subunit A, domain 2"/>
    <property type="match status" value="1"/>
</dbReference>
<dbReference type="AlphaFoldDB" id="A0A0F9YL75"/>
<comment type="caution">
    <text evidence="13">The sequence shown here is derived from an EMBL/GenBank/DDBJ whole genome shotgun (WGS) entry which is preliminary data.</text>
</comment>
<dbReference type="PANTHER" id="PTHR30478">
    <property type="entry name" value="DNA POLYMERASE III SUBUNIT BETA"/>
    <property type="match status" value="1"/>
</dbReference>
<reference evidence="13 14" key="1">
    <citation type="journal article" date="2015" name="Nature">
        <title>rRNA introns, odd ribosomes, and small enigmatic genomes across a large radiation of phyla.</title>
        <authorList>
            <person name="Brown C.T."/>
            <person name="Hug L.A."/>
            <person name="Thomas B.C."/>
            <person name="Sharon I."/>
            <person name="Castelle C.J."/>
            <person name="Singh A."/>
            <person name="Wilkins M.J."/>
            <person name="Williams K.H."/>
            <person name="Banfield J.F."/>
        </authorList>
    </citation>
    <scope>NUCLEOTIDE SEQUENCE [LARGE SCALE GENOMIC DNA]</scope>
</reference>
<comment type="function">
    <text evidence="9">Confers DNA tethering and processivity to DNA polymerases and other proteins. Acts as a clamp, forming a ring around DNA (a reaction catalyzed by the clamp-loading complex) which diffuses in an ATP-independent manner freely and bidirectionally along dsDNA. Initially characterized for its ability to contact the catalytic subunit of DNA polymerase III (Pol III), a complex, multichain enzyme responsible for most of the replicative synthesis in bacteria; Pol III exhibits 3'-5' exonuclease proofreading activity. The beta chain is required for initiation of replication as well as for processivity of DNA replication.</text>
</comment>
<dbReference type="GO" id="GO:0009360">
    <property type="term" value="C:DNA polymerase III complex"/>
    <property type="evidence" value="ECO:0007669"/>
    <property type="project" value="InterPro"/>
</dbReference>
<keyword evidence="3 9" id="KW-0963">Cytoplasm</keyword>
<feature type="domain" description="DNA polymerase III beta sliding clamp N-terminal" evidence="10">
    <location>
        <begin position="1"/>
        <end position="118"/>
    </location>
</feature>
<dbReference type="Pfam" id="PF02767">
    <property type="entry name" value="DNA_pol3_beta_2"/>
    <property type="match status" value="1"/>
</dbReference>
<evidence type="ECO:0000256" key="1">
    <source>
        <dbReference type="ARBA" id="ARBA00004496"/>
    </source>
</evidence>
<feature type="domain" description="DNA polymerase III beta sliding clamp C-terminal" evidence="12">
    <location>
        <begin position="244"/>
        <end position="367"/>
    </location>
</feature>
<evidence type="ECO:0000256" key="9">
    <source>
        <dbReference type="PIRNR" id="PIRNR000804"/>
    </source>
</evidence>
<dbReference type="InterPro" id="IPR022634">
    <property type="entry name" value="DNA_polIII_beta_N"/>
</dbReference>
<evidence type="ECO:0000256" key="7">
    <source>
        <dbReference type="ARBA" id="ARBA00022932"/>
    </source>
</evidence>
<proteinExistence type="inferred from homology"/>
<dbReference type="NCBIfam" id="TIGR00663">
    <property type="entry name" value="dnan"/>
    <property type="match status" value="1"/>
</dbReference>